<reference evidence="2 3" key="1">
    <citation type="submission" date="2008-07" db="EMBL/GenBank/DDBJ databases">
        <authorList>
            <person name="Tandeau de Marsac N."/>
            <person name="Ferriera S."/>
            <person name="Johnson J."/>
            <person name="Kravitz S."/>
            <person name="Beeson K."/>
            <person name="Sutton G."/>
            <person name="Rogers Y.-H."/>
            <person name="Friedman R."/>
            <person name="Frazier M."/>
            <person name="Venter J.C."/>
        </authorList>
    </citation>
    <scope>NUCLEOTIDE SEQUENCE [LARGE SCALE GENOMIC DNA]</scope>
    <source>
        <strain evidence="2 3">PCC 7420</strain>
    </source>
</reference>
<organism evidence="2 3">
    <name type="scientific">Coleofasciculus chthonoplastes PCC 7420</name>
    <dbReference type="NCBI Taxonomy" id="118168"/>
    <lineage>
        <taxon>Bacteria</taxon>
        <taxon>Bacillati</taxon>
        <taxon>Cyanobacteriota</taxon>
        <taxon>Cyanophyceae</taxon>
        <taxon>Coleofasciculales</taxon>
        <taxon>Coleofasciculaceae</taxon>
        <taxon>Coleofasciculus</taxon>
    </lineage>
</organism>
<dbReference type="RefSeq" id="WP_006098273.1">
    <property type="nucleotide sequence ID" value="NZ_DS989841.1"/>
</dbReference>
<name>B4VH72_9CYAN</name>
<evidence type="ECO:0000313" key="3">
    <source>
        <dbReference type="Proteomes" id="UP000003835"/>
    </source>
</evidence>
<protein>
    <submittedName>
        <fullName evidence="2">Uncharacterized protein</fullName>
    </submittedName>
</protein>
<evidence type="ECO:0000313" key="2">
    <source>
        <dbReference type="EMBL" id="EDX78796.1"/>
    </source>
</evidence>
<keyword evidence="3" id="KW-1185">Reference proteome</keyword>
<feature type="region of interest" description="Disordered" evidence="1">
    <location>
        <begin position="1"/>
        <end position="22"/>
    </location>
</feature>
<dbReference type="EMBL" id="DS989841">
    <property type="protein sequence ID" value="EDX78796.1"/>
    <property type="molecule type" value="Genomic_DNA"/>
</dbReference>
<dbReference type="AlphaFoldDB" id="B4VH72"/>
<proteinExistence type="predicted"/>
<accession>B4VH72</accession>
<dbReference type="HOGENOM" id="CLU_201041_0_0_3"/>
<gene>
    <name evidence="2" type="ORF">MC7420_7449</name>
</gene>
<dbReference type="Proteomes" id="UP000003835">
    <property type="component" value="Unassembled WGS sequence"/>
</dbReference>
<dbReference type="STRING" id="118168.MC7420_7449"/>
<evidence type="ECO:0000256" key="1">
    <source>
        <dbReference type="SAM" id="MobiDB-lite"/>
    </source>
</evidence>
<sequence length="56" mass="5800">MLRLGAGGAGGAGGAEGAGGAGEVNSKLYLTYCIRHTERVTERSRSKSRCSLFPNK</sequence>